<proteinExistence type="predicted"/>
<keyword evidence="1" id="KW-0175">Coiled coil</keyword>
<dbReference type="AlphaFoldDB" id="A0A0S7WKZ7"/>
<comment type="caution">
    <text evidence="2">The sequence shown here is derived from an EMBL/GenBank/DDBJ whole genome shotgun (WGS) entry which is preliminary data.</text>
</comment>
<evidence type="ECO:0008006" key="4">
    <source>
        <dbReference type="Google" id="ProtNLM"/>
    </source>
</evidence>
<dbReference type="Proteomes" id="UP000051124">
    <property type="component" value="Unassembled WGS sequence"/>
</dbReference>
<dbReference type="EMBL" id="LIZT01000011">
    <property type="protein sequence ID" value="KPJ50846.1"/>
    <property type="molecule type" value="Genomic_DNA"/>
</dbReference>
<name>A0A0S7WKZ7_UNCT6</name>
<evidence type="ECO:0000313" key="3">
    <source>
        <dbReference type="Proteomes" id="UP000051124"/>
    </source>
</evidence>
<reference evidence="2 3" key="1">
    <citation type="journal article" date="2015" name="Microbiome">
        <title>Genomic resolution of linkages in carbon, nitrogen, and sulfur cycling among widespread estuary sediment bacteria.</title>
        <authorList>
            <person name="Baker B.J."/>
            <person name="Lazar C.S."/>
            <person name="Teske A.P."/>
            <person name="Dick G.J."/>
        </authorList>
    </citation>
    <scope>NUCLEOTIDE SEQUENCE [LARGE SCALE GENOMIC DNA]</scope>
    <source>
        <strain evidence="2">DG_26</strain>
    </source>
</reference>
<evidence type="ECO:0000313" key="2">
    <source>
        <dbReference type="EMBL" id="KPJ50846.1"/>
    </source>
</evidence>
<feature type="coiled-coil region" evidence="1">
    <location>
        <begin position="19"/>
        <end position="62"/>
    </location>
</feature>
<accession>A0A0S7WKZ7</accession>
<dbReference type="Gene3D" id="4.10.860.10">
    <property type="entry name" value="UVR domain"/>
    <property type="match status" value="1"/>
</dbReference>
<sequence length="64" mass="7641">MKKKKTKTRQLDLFSTQSIDPLVEKIESLDKEMEEAIQNREFDKAKELARQQEELLDELMNRTT</sequence>
<evidence type="ECO:0000256" key="1">
    <source>
        <dbReference type="SAM" id="Coils"/>
    </source>
</evidence>
<organism evidence="2 3">
    <name type="scientific">candidate division TA06 bacterium DG_26</name>
    <dbReference type="NCBI Taxonomy" id="1703771"/>
    <lineage>
        <taxon>Bacteria</taxon>
        <taxon>Bacteria division TA06</taxon>
    </lineage>
</organism>
<gene>
    <name evidence="2" type="ORF">AMJ40_01675</name>
</gene>
<protein>
    <recommendedName>
        <fullName evidence="4">UVR domain-containing protein</fullName>
    </recommendedName>
</protein>